<dbReference type="EMBL" id="CP065668">
    <property type="protein sequence ID" value="QPS10939.1"/>
    <property type="molecule type" value="Genomic_DNA"/>
</dbReference>
<evidence type="ECO:0000313" key="1">
    <source>
        <dbReference type="EMBL" id="QPS10939.1"/>
    </source>
</evidence>
<protein>
    <recommendedName>
        <fullName evidence="3">Lipoprotein</fullName>
    </recommendedName>
</protein>
<reference evidence="1 2" key="1">
    <citation type="submission" date="2020-12" db="EMBL/GenBank/DDBJ databases">
        <title>FDA dAtabase for Regulatory Grade micrObial Sequences (FDA-ARGOS): Supporting development and validation of Infectious Disease Dx tests.</title>
        <authorList>
            <person name="Sproer C."/>
            <person name="Gronow S."/>
            <person name="Severitt S."/>
            <person name="Schroder I."/>
            <person name="Tallon L."/>
            <person name="Sadzewicz L."/>
            <person name="Zhao X."/>
            <person name="Boylan J."/>
            <person name="Ott S."/>
            <person name="Bowen H."/>
            <person name="Vavikolanu K."/>
            <person name="Mehta A."/>
            <person name="Aluvathingal J."/>
            <person name="Nadendla S."/>
            <person name="Lowell S."/>
            <person name="Myers T."/>
            <person name="Yan Y."/>
            <person name="Sichtig H."/>
        </authorList>
    </citation>
    <scope>NUCLEOTIDE SEQUENCE [LARGE SCALE GENOMIC DNA]</scope>
    <source>
        <strain evidence="1 2">FDAARGOS_909</strain>
    </source>
</reference>
<dbReference type="Proteomes" id="UP000594778">
    <property type="component" value="Chromosome"/>
</dbReference>
<dbReference type="AlphaFoldDB" id="A0A7T2S8P0"/>
<evidence type="ECO:0008006" key="3">
    <source>
        <dbReference type="Google" id="ProtNLM"/>
    </source>
</evidence>
<name>A0A7T2S8P0_DELAC</name>
<dbReference type="PROSITE" id="PS51257">
    <property type="entry name" value="PROKAR_LIPOPROTEIN"/>
    <property type="match status" value="1"/>
</dbReference>
<dbReference type="RefSeq" id="WP_183018823.1">
    <property type="nucleotide sequence ID" value="NZ_CP065668.1"/>
</dbReference>
<organism evidence="1 2">
    <name type="scientific">Delftia acidovorans</name>
    <name type="common">Pseudomonas acidovorans</name>
    <name type="synonym">Comamonas acidovorans</name>
    <dbReference type="NCBI Taxonomy" id="80866"/>
    <lineage>
        <taxon>Bacteria</taxon>
        <taxon>Pseudomonadati</taxon>
        <taxon>Pseudomonadota</taxon>
        <taxon>Betaproteobacteria</taxon>
        <taxon>Burkholderiales</taxon>
        <taxon>Comamonadaceae</taxon>
        <taxon>Delftia</taxon>
    </lineage>
</organism>
<gene>
    <name evidence="1" type="ORF">I6G66_13505</name>
</gene>
<proteinExistence type="predicted"/>
<accession>A0A7T2S8P0</accession>
<sequence length="118" mass="13099">MRVPLLALAVIATTMQACVPRAEPLPPECVDAMQKMEKLGGTLKANGSIPDDYIKAQEKDYATLKANAPKVDATQRPGFCRFYGRGAERVQQILDRDSRGMDQEIREMKDKGFLKGPM</sequence>
<evidence type="ECO:0000313" key="2">
    <source>
        <dbReference type="Proteomes" id="UP000594778"/>
    </source>
</evidence>